<dbReference type="InterPro" id="IPR003593">
    <property type="entry name" value="AAA+_ATPase"/>
</dbReference>
<feature type="domain" description="ABC transporter" evidence="8">
    <location>
        <begin position="11"/>
        <end position="249"/>
    </location>
</feature>
<keyword evidence="4" id="KW-0067">ATP-binding</keyword>
<evidence type="ECO:0000256" key="1">
    <source>
        <dbReference type="ARBA" id="ARBA00022448"/>
    </source>
</evidence>
<dbReference type="RefSeq" id="WP_005797313.1">
    <property type="nucleotide sequence ID" value="NZ_ACQT01000094.1"/>
</dbReference>
<keyword evidence="6" id="KW-0046">Antibiotic resistance</keyword>
<evidence type="ECO:0000313" key="10">
    <source>
        <dbReference type="Proteomes" id="UP000003856"/>
    </source>
</evidence>
<dbReference type="Pfam" id="PF00005">
    <property type="entry name" value="ABC_tran"/>
    <property type="match status" value="1"/>
</dbReference>
<dbReference type="EMBL" id="ACQT01000094">
    <property type="protein sequence ID" value="EER59811.1"/>
    <property type="molecule type" value="Genomic_DNA"/>
</dbReference>
<proteinExistence type="inferred from homology"/>
<dbReference type="GO" id="GO:0005524">
    <property type="term" value="F:ATP binding"/>
    <property type="evidence" value="ECO:0007669"/>
    <property type="project" value="UniProtKB-KW"/>
</dbReference>
<keyword evidence="10" id="KW-1185">Reference proteome</keyword>
<dbReference type="GO" id="GO:0022857">
    <property type="term" value="F:transmembrane transporter activity"/>
    <property type="evidence" value="ECO:0007669"/>
    <property type="project" value="UniProtKB-ARBA"/>
</dbReference>
<dbReference type="Gene3D" id="3.40.50.300">
    <property type="entry name" value="P-loop containing nucleotide triphosphate hydrolases"/>
    <property type="match status" value="1"/>
</dbReference>
<evidence type="ECO:0000256" key="3">
    <source>
        <dbReference type="ARBA" id="ARBA00022741"/>
    </source>
</evidence>
<dbReference type="GO" id="GO:0016887">
    <property type="term" value="F:ATP hydrolysis activity"/>
    <property type="evidence" value="ECO:0007669"/>
    <property type="project" value="InterPro"/>
</dbReference>
<dbReference type="InterPro" id="IPR017871">
    <property type="entry name" value="ABC_transporter-like_CS"/>
</dbReference>
<evidence type="ECO:0000259" key="8">
    <source>
        <dbReference type="PROSITE" id="PS50893"/>
    </source>
</evidence>
<dbReference type="SUPFAM" id="SSF52540">
    <property type="entry name" value="P-loop containing nucleoside triphosphate hydrolases"/>
    <property type="match status" value="1"/>
</dbReference>
<keyword evidence="3" id="KW-0547">Nucleotide-binding</keyword>
<name>C5T6S5_ACIDE</name>
<evidence type="ECO:0000256" key="7">
    <source>
        <dbReference type="ARBA" id="ARBA00038388"/>
    </source>
</evidence>
<dbReference type="InterPro" id="IPR003439">
    <property type="entry name" value="ABC_transporter-like_ATP-bd"/>
</dbReference>
<keyword evidence="2" id="KW-1003">Cell membrane</keyword>
<keyword evidence="5" id="KW-1133">Transmembrane helix</keyword>
<keyword evidence="5" id="KW-0812">Transmembrane</keyword>
<dbReference type="InterPro" id="IPR017911">
    <property type="entry name" value="MacB-like_ATP-bd"/>
</dbReference>
<comment type="caution">
    <text evidence="9">The sequence shown here is derived from an EMBL/GenBank/DDBJ whole genome shotgun (WGS) entry which is preliminary data.</text>
</comment>
<dbReference type="CDD" id="cd03255">
    <property type="entry name" value="ABC_MJ0796_LolCDE_FtsE"/>
    <property type="match status" value="1"/>
</dbReference>
<dbReference type="SMART" id="SM00382">
    <property type="entry name" value="AAA"/>
    <property type="match status" value="1"/>
</dbReference>
<evidence type="ECO:0000256" key="6">
    <source>
        <dbReference type="ARBA" id="ARBA00023251"/>
    </source>
</evidence>
<dbReference type="Proteomes" id="UP000003856">
    <property type="component" value="Unassembled WGS sequence"/>
</dbReference>
<organism evidence="9 10">
    <name type="scientific">Acidovorax delafieldii 2AN</name>
    <dbReference type="NCBI Taxonomy" id="573060"/>
    <lineage>
        <taxon>Bacteria</taxon>
        <taxon>Pseudomonadati</taxon>
        <taxon>Pseudomonadota</taxon>
        <taxon>Betaproteobacteria</taxon>
        <taxon>Burkholderiales</taxon>
        <taxon>Comamonadaceae</taxon>
        <taxon>Acidovorax</taxon>
    </lineage>
</organism>
<dbReference type="GO" id="GO:0046677">
    <property type="term" value="P:response to antibiotic"/>
    <property type="evidence" value="ECO:0007669"/>
    <property type="project" value="UniProtKB-KW"/>
</dbReference>
<dbReference type="PANTHER" id="PTHR24220">
    <property type="entry name" value="IMPORT ATP-BINDING PROTEIN"/>
    <property type="match status" value="1"/>
</dbReference>
<dbReference type="InterPro" id="IPR015854">
    <property type="entry name" value="ABC_transpr_LolD-like"/>
</dbReference>
<gene>
    <name evidence="9" type="ORF">AcdelDRAFT_2605</name>
</gene>
<dbReference type="GO" id="GO:0089705">
    <property type="term" value="P:protein localization to outer membrane"/>
    <property type="evidence" value="ECO:0007669"/>
    <property type="project" value="TreeGrafter"/>
</dbReference>
<dbReference type="PANTHER" id="PTHR24220:SF689">
    <property type="entry name" value="LIPOPROTEIN-RELEASING SYSTEM ATP-BINDING PROTEIN LOLD"/>
    <property type="match status" value="1"/>
</dbReference>
<reference evidence="9 10" key="1">
    <citation type="submission" date="2009-05" db="EMBL/GenBank/DDBJ databases">
        <title>The draft genome of Acidovorax delafieldii 2AN.</title>
        <authorList>
            <consortium name="US DOE Joint Genome Institute (JGI-PGF)"/>
            <person name="Lucas S."/>
            <person name="Copeland A."/>
            <person name="Lapidus A."/>
            <person name="Glavina del Rio T."/>
            <person name="Tice H."/>
            <person name="Bruce D."/>
            <person name="Goodwin L."/>
            <person name="Pitluck S."/>
            <person name="Larimer F."/>
            <person name="Land M.L."/>
            <person name="Hauser L."/>
            <person name="Shelobolina E.S."/>
            <person name="Picardal F."/>
            <person name="Roden E."/>
            <person name="Emerson D."/>
        </authorList>
    </citation>
    <scope>NUCLEOTIDE SEQUENCE [LARGE SCALE GENOMIC DNA]</scope>
    <source>
        <strain evidence="9 10">2AN</strain>
    </source>
</reference>
<keyword evidence="5" id="KW-0472">Membrane</keyword>
<dbReference type="PATRIC" id="fig|573060.9.peg.2461"/>
<dbReference type="FunFam" id="3.40.50.300:FF:000032">
    <property type="entry name" value="Export ABC transporter ATP-binding protein"/>
    <property type="match status" value="1"/>
</dbReference>
<evidence type="ECO:0000256" key="4">
    <source>
        <dbReference type="ARBA" id="ARBA00022840"/>
    </source>
</evidence>
<protein>
    <submittedName>
        <fullName evidence="9">ABC transporter related protein</fullName>
    </submittedName>
</protein>
<sequence length="250" mass="26616">MNVPSPAPALVALDGVRKSYNLGRPSEAEVLHGIDLRIGRGEFIALVGPSGSGKSTLLNILGLLEAMTSGSYRLDGEAVQGLGDAALTLRRRRTLGFVFQFHHLLPAFSALENVTLPALMAEGRIRAAQRERARDLLAAVGLARAMDKRPGELSGGMQQRVAIARALVMDPPLVLADEPTGNLDTASSAEVFALLRRIHAERGTAFVVVTHDPRLAARCDRLVELVDGRIARDEAVVQAGAQSMPDAPPP</sequence>
<accession>C5T6S5</accession>
<evidence type="ECO:0000256" key="2">
    <source>
        <dbReference type="ARBA" id="ARBA00022475"/>
    </source>
</evidence>
<dbReference type="PROSITE" id="PS50893">
    <property type="entry name" value="ABC_TRANSPORTER_2"/>
    <property type="match status" value="1"/>
</dbReference>
<evidence type="ECO:0000313" key="9">
    <source>
        <dbReference type="EMBL" id="EER59811.1"/>
    </source>
</evidence>
<dbReference type="GO" id="GO:0098796">
    <property type="term" value="C:membrane protein complex"/>
    <property type="evidence" value="ECO:0007669"/>
    <property type="project" value="UniProtKB-ARBA"/>
</dbReference>
<dbReference type="InterPro" id="IPR027417">
    <property type="entry name" value="P-loop_NTPase"/>
</dbReference>
<dbReference type="PROSITE" id="PS00211">
    <property type="entry name" value="ABC_TRANSPORTER_1"/>
    <property type="match status" value="1"/>
</dbReference>
<dbReference type="AlphaFoldDB" id="C5T6S5"/>
<comment type="similarity">
    <text evidence="7">Belongs to the ABC transporter superfamily. Macrolide exporter (TC 3.A.1.122) family.</text>
</comment>
<dbReference type="GO" id="GO:0005886">
    <property type="term" value="C:plasma membrane"/>
    <property type="evidence" value="ECO:0007669"/>
    <property type="project" value="TreeGrafter"/>
</dbReference>
<evidence type="ECO:0000256" key="5">
    <source>
        <dbReference type="ARBA" id="ARBA00022989"/>
    </source>
</evidence>
<keyword evidence="1" id="KW-0813">Transport</keyword>
<dbReference type="GO" id="GO:0044874">
    <property type="term" value="P:lipoprotein localization to outer membrane"/>
    <property type="evidence" value="ECO:0007669"/>
    <property type="project" value="TreeGrafter"/>
</dbReference>